<evidence type="ECO:0000256" key="2">
    <source>
        <dbReference type="ARBA" id="ARBA00022737"/>
    </source>
</evidence>
<dbReference type="SUPFAM" id="SSF50978">
    <property type="entry name" value="WD40 repeat-like"/>
    <property type="match status" value="1"/>
</dbReference>
<gene>
    <name evidence="8" type="ORF">PT974_00327</name>
</gene>
<dbReference type="PANTHER" id="PTHR22847">
    <property type="entry name" value="WD40 REPEAT PROTEIN"/>
    <property type="match status" value="1"/>
</dbReference>
<dbReference type="PANTHER" id="PTHR22847:SF637">
    <property type="entry name" value="WD REPEAT DOMAIN 5B"/>
    <property type="match status" value="1"/>
</dbReference>
<evidence type="ECO:0000313" key="9">
    <source>
        <dbReference type="Proteomes" id="UP001338125"/>
    </source>
</evidence>
<accession>A0ABR0T0S1</accession>
<dbReference type="InterPro" id="IPR001680">
    <property type="entry name" value="WD40_rpt"/>
</dbReference>
<dbReference type="PROSITE" id="PS50082">
    <property type="entry name" value="WD_REPEATS_2"/>
    <property type="match status" value="1"/>
</dbReference>
<evidence type="ECO:0000256" key="1">
    <source>
        <dbReference type="ARBA" id="ARBA00022574"/>
    </source>
</evidence>
<sequence length="336" mass="37321">MSLSFSPDGGWLASASGDKTFKVWDVTIPFSGNIETHSNIVKSVQIAMDGERFLTLAYSLGEYKVWDSFKGDVILHATGDSPISMAAISPNSKVLVTISWATITFWDLNIGGRLLKPFPYIDRIVAVAFSANGEWLVLRFELGTIFISNRDKDKLFKKFPSQPQKASDAVRWLPIAISSDGHHVASVLDDIVVLENLSTKKQLRPYQERCIGLNFSTNDQLLASICHAWAGSIWEVASGACVRRFNYEPGLASWQLNPTFVDFNIAMGANPDVECPREDCLIRYHISHDGVWIMRHKEKLLWLPPEYRVSSAAASGQYIVIGCKSGDLICIGMGDE</sequence>
<dbReference type="EMBL" id="JAVFKD010000001">
    <property type="protein sequence ID" value="KAK5997959.1"/>
    <property type="molecule type" value="Genomic_DNA"/>
</dbReference>
<proteinExistence type="inferred from homology"/>
<keyword evidence="1 7" id="KW-0853">WD repeat</keyword>
<dbReference type="Pfam" id="PF00400">
    <property type="entry name" value="WD40"/>
    <property type="match status" value="1"/>
</dbReference>
<evidence type="ECO:0000256" key="5">
    <source>
        <dbReference type="ARBA" id="ARBA00039789"/>
    </source>
</evidence>
<comment type="function">
    <text evidence="6">Involved in mitochondrial fission. Acts as an adapter protein required to form mitochondrial fission complexes. Formation of these complexes is required to promote constriction and fission of the mitochondrial compartment at a late step in mitochondrial division.</text>
</comment>
<evidence type="ECO:0000256" key="6">
    <source>
        <dbReference type="ARBA" id="ARBA00043913"/>
    </source>
</evidence>
<evidence type="ECO:0000256" key="4">
    <source>
        <dbReference type="ARBA" id="ARBA00038415"/>
    </source>
</evidence>
<evidence type="ECO:0000313" key="8">
    <source>
        <dbReference type="EMBL" id="KAK5997959.1"/>
    </source>
</evidence>
<dbReference type="InterPro" id="IPR036322">
    <property type="entry name" value="WD40_repeat_dom_sf"/>
</dbReference>
<keyword evidence="3" id="KW-0175">Coiled coil</keyword>
<evidence type="ECO:0000256" key="3">
    <source>
        <dbReference type="ARBA" id="ARBA00023054"/>
    </source>
</evidence>
<dbReference type="InterPro" id="IPR015943">
    <property type="entry name" value="WD40/YVTN_repeat-like_dom_sf"/>
</dbReference>
<evidence type="ECO:0000256" key="7">
    <source>
        <dbReference type="PROSITE-ProRule" id="PRU00221"/>
    </source>
</evidence>
<name>A0ABR0T0S1_9HYPO</name>
<dbReference type="Proteomes" id="UP001338125">
    <property type="component" value="Unassembled WGS sequence"/>
</dbReference>
<organism evidence="8 9">
    <name type="scientific">Cladobotryum mycophilum</name>
    <dbReference type="NCBI Taxonomy" id="491253"/>
    <lineage>
        <taxon>Eukaryota</taxon>
        <taxon>Fungi</taxon>
        <taxon>Dikarya</taxon>
        <taxon>Ascomycota</taxon>
        <taxon>Pezizomycotina</taxon>
        <taxon>Sordariomycetes</taxon>
        <taxon>Hypocreomycetidae</taxon>
        <taxon>Hypocreales</taxon>
        <taxon>Hypocreaceae</taxon>
        <taxon>Cladobotryum</taxon>
    </lineage>
</organism>
<feature type="repeat" description="WD" evidence="7">
    <location>
        <begin position="1"/>
        <end position="26"/>
    </location>
</feature>
<dbReference type="Gene3D" id="2.130.10.10">
    <property type="entry name" value="YVTN repeat-like/Quinoprotein amine dehydrogenase"/>
    <property type="match status" value="2"/>
</dbReference>
<comment type="caution">
    <text evidence="8">The sequence shown here is derived from an EMBL/GenBank/DDBJ whole genome shotgun (WGS) entry which is preliminary data.</text>
</comment>
<comment type="similarity">
    <text evidence="4">Belongs to the WD repeat MDV1/CAF4 family.</text>
</comment>
<keyword evidence="2" id="KW-0677">Repeat</keyword>
<dbReference type="PROSITE" id="PS50294">
    <property type="entry name" value="WD_REPEATS_REGION"/>
    <property type="match status" value="1"/>
</dbReference>
<protein>
    <recommendedName>
        <fullName evidence="5">Mitochondrial division protein 1</fullName>
    </recommendedName>
</protein>
<keyword evidence="9" id="KW-1185">Reference proteome</keyword>
<reference evidence="8 9" key="1">
    <citation type="submission" date="2024-01" db="EMBL/GenBank/DDBJ databases">
        <title>Complete genome of Cladobotryum mycophilum ATHUM6906.</title>
        <authorList>
            <person name="Christinaki A.C."/>
            <person name="Myridakis A.I."/>
            <person name="Kouvelis V.N."/>
        </authorList>
    </citation>
    <scope>NUCLEOTIDE SEQUENCE [LARGE SCALE GENOMIC DNA]</scope>
    <source>
        <strain evidence="8 9">ATHUM6906</strain>
    </source>
</reference>